<sequence>MTLNYVEYNRGMSFPTRAWIRINYPGYFDLTFHDVYMKGYSFYPDDSILPNAFLSPLLQGKIGDAIGAFTEPYYGIRFYHFFKKKPNFGIGFEFVHLKVFIPDEDQQVYTTGVDENGPVDEWKSAHEYISSFNVSHGVNHLSLSLVYRIMLFPTEKILAGKLQPYFAVSAGTCIPHPQLRLVGSAESKAFSYQADFSNFNFGANLGARFQFSKHFGMYFEYKYTQSYLRGMRFDNGEEGTIQMRFPAHHLAWGLSYIF</sequence>
<reference evidence="1" key="1">
    <citation type="journal article" date="2015" name="Nature">
        <title>Complex archaea that bridge the gap between prokaryotes and eukaryotes.</title>
        <authorList>
            <person name="Spang A."/>
            <person name="Saw J.H."/>
            <person name="Jorgensen S.L."/>
            <person name="Zaremba-Niedzwiedzka K."/>
            <person name="Martijn J."/>
            <person name="Lind A.E."/>
            <person name="van Eijk R."/>
            <person name="Schleper C."/>
            <person name="Guy L."/>
            <person name="Ettema T.J."/>
        </authorList>
    </citation>
    <scope>NUCLEOTIDE SEQUENCE</scope>
</reference>
<dbReference type="SUPFAM" id="SSF56925">
    <property type="entry name" value="OMPA-like"/>
    <property type="match status" value="1"/>
</dbReference>
<dbReference type="AlphaFoldDB" id="A0A0F9TL55"/>
<proteinExistence type="predicted"/>
<organism evidence="1">
    <name type="scientific">marine sediment metagenome</name>
    <dbReference type="NCBI Taxonomy" id="412755"/>
    <lineage>
        <taxon>unclassified sequences</taxon>
        <taxon>metagenomes</taxon>
        <taxon>ecological metagenomes</taxon>
    </lineage>
</organism>
<protein>
    <recommendedName>
        <fullName evidence="2">Outer membrane protein beta-barrel domain-containing protein</fullName>
    </recommendedName>
</protein>
<accession>A0A0F9TL55</accession>
<gene>
    <name evidence="1" type="ORF">LCGC14_0716020</name>
</gene>
<dbReference type="EMBL" id="LAZR01001600">
    <property type="protein sequence ID" value="KKN42158.1"/>
    <property type="molecule type" value="Genomic_DNA"/>
</dbReference>
<evidence type="ECO:0008006" key="2">
    <source>
        <dbReference type="Google" id="ProtNLM"/>
    </source>
</evidence>
<comment type="caution">
    <text evidence="1">The sequence shown here is derived from an EMBL/GenBank/DDBJ whole genome shotgun (WGS) entry which is preliminary data.</text>
</comment>
<dbReference type="Gene3D" id="2.40.160.20">
    <property type="match status" value="1"/>
</dbReference>
<name>A0A0F9TL55_9ZZZZ</name>
<evidence type="ECO:0000313" key="1">
    <source>
        <dbReference type="EMBL" id="KKN42158.1"/>
    </source>
</evidence>
<dbReference type="InterPro" id="IPR011250">
    <property type="entry name" value="OMP/PagP_B-barrel"/>
</dbReference>